<proteinExistence type="predicted"/>
<dbReference type="NCBIfam" id="TIGR03655">
    <property type="entry name" value="anti_R_Lar"/>
    <property type="match status" value="1"/>
</dbReference>
<evidence type="ECO:0000313" key="1">
    <source>
        <dbReference type="EMBL" id="CAB4157940.1"/>
    </source>
</evidence>
<accession>A0A6J5NDZ8</accession>
<gene>
    <name evidence="1" type="ORF">UFOVP681_57</name>
</gene>
<dbReference type="InterPro" id="IPR019908">
    <property type="entry name" value="Toxin_RalR"/>
</dbReference>
<sequence length="138" mass="14824">MVDLEPCPFCGGEPEFSVGKTGDDKDWHYIECGECEAMGPHVKYADHNIAIKDALAEAWNRRAIRAADARAEALKEAAAMADAFADQSIVDAALWRKEGMPKTAVISEEHAKAARLVAAAIQRALDDQREGGGGNDLA</sequence>
<organism evidence="1">
    <name type="scientific">uncultured Caudovirales phage</name>
    <dbReference type="NCBI Taxonomy" id="2100421"/>
    <lineage>
        <taxon>Viruses</taxon>
        <taxon>Duplodnaviria</taxon>
        <taxon>Heunggongvirae</taxon>
        <taxon>Uroviricota</taxon>
        <taxon>Caudoviricetes</taxon>
        <taxon>Peduoviridae</taxon>
        <taxon>Maltschvirus</taxon>
        <taxon>Maltschvirus maltsch</taxon>
    </lineage>
</organism>
<protein>
    <submittedName>
        <fullName evidence="1">Restriction alleviation protein, Lar</fullName>
    </submittedName>
</protein>
<reference evidence="1" key="1">
    <citation type="submission" date="2020-04" db="EMBL/GenBank/DDBJ databases">
        <authorList>
            <person name="Chiriac C."/>
            <person name="Salcher M."/>
            <person name="Ghai R."/>
            <person name="Kavagutti S V."/>
        </authorList>
    </citation>
    <scope>NUCLEOTIDE SEQUENCE</scope>
</reference>
<name>A0A6J5NDZ8_9CAUD</name>
<dbReference type="Pfam" id="PF14354">
    <property type="entry name" value="Lar_restr_allev"/>
    <property type="match status" value="1"/>
</dbReference>
<dbReference type="EMBL" id="LR796657">
    <property type="protein sequence ID" value="CAB4157940.1"/>
    <property type="molecule type" value="Genomic_DNA"/>
</dbReference>